<dbReference type="EMBL" id="KN831944">
    <property type="protein sequence ID" value="KIO14787.1"/>
    <property type="molecule type" value="Genomic_DNA"/>
</dbReference>
<reference evidence="4" key="2">
    <citation type="submission" date="2015-01" db="EMBL/GenBank/DDBJ databases">
        <title>Evolutionary Origins and Diversification of the Mycorrhizal Mutualists.</title>
        <authorList>
            <consortium name="DOE Joint Genome Institute"/>
            <consortium name="Mycorrhizal Genomics Consortium"/>
            <person name="Kohler A."/>
            <person name="Kuo A."/>
            <person name="Nagy L.G."/>
            <person name="Floudas D."/>
            <person name="Copeland A."/>
            <person name="Barry K.W."/>
            <person name="Cichocki N."/>
            <person name="Veneault-Fourrey C."/>
            <person name="LaButti K."/>
            <person name="Lindquist E.A."/>
            <person name="Lipzen A."/>
            <person name="Lundell T."/>
            <person name="Morin E."/>
            <person name="Murat C."/>
            <person name="Riley R."/>
            <person name="Ohm R."/>
            <person name="Sun H."/>
            <person name="Tunlid A."/>
            <person name="Henrissat B."/>
            <person name="Grigoriev I.V."/>
            <person name="Hibbett D.S."/>
            <person name="Martin F."/>
        </authorList>
    </citation>
    <scope>NUCLEOTIDE SEQUENCE [LARGE SCALE GENOMIC DNA]</scope>
    <source>
        <strain evidence="4">Marx 270</strain>
    </source>
</reference>
<dbReference type="SUPFAM" id="SSF57667">
    <property type="entry name" value="beta-beta-alpha zinc fingers"/>
    <property type="match status" value="1"/>
</dbReference>
<dbReference type="AlphaFoldDB" id="A0A0C3KZ75"/>
<feature type="non-terminal residue" evidence="3">
    <location>
        <position position="82"/>
    </location>
</feature>
<dbReference type="InterPro" id="IPR013087">
    <property type="entry name" value="Znf_C2H2_type"/>
</dbReference>
<feature type="domain" description="C2H2-type" evidence="2">
    <location>
        <begin position="53"/>
        <end position="82"/>
    </location>
</feature>
<accession>A0A0C3KZ75</accession>
<keyword evidence="1" id="KW-0863">Zinc-finger</keyword>
<proteinExistence type="predicted"/>
<dbReference type="Pfam" id="PF00096">
    <property type="entry name" value="zf-C2H2"/>
    <property type="match status" value="1"/>
</dbReference>
<feature type="non-terminal residue" evidence="3">
    <location>
        <position position="1"/>
    </location>
</feature>
<dbReference type="SMART" id="SM00355">
    <property type="entry name" value="ZnF_C2H2"/>
    <property type="match status" value="2"/>
</dbReference>
<organism evidence="3 4">
    <name type="scientific">Pisolithus tinctorius Marx 270</name>
    <dbReference type="NCBI Taxonomy" id="870435"/>
    <lineage>
        <taxon>Eukaryota</taxon>
        <taxon>Fungi</taxon>
        <taxon>Dikarya</taxon>
        <taxon>Basidiomycota</taxon>
        <taxon>Agaricomycotina</taxon>
        <taxon>Agaricomycetes</taxon>
        <taxon>Agaricomycetidae</taxon>
        <taxon>Boletales</taxon>
        <taxon>Sclerodermatineae</taxon>
        <taxon>Pisolithaceae</taxon>
        <taxon>Pisolithus</taxon>
    </lineage>
</organism>
<keyword evidence="1" id="KW-0479">Metal-binding</keyword>
<name>A0A0C3KZ75_PISTI</name>
<evidence type="ECO:0000313" key="4">
    <source>
        <dbReference type="Proteomes" id="UP000054217"/>
    </source>
</evidence>
<dbReference type="GO" id="GO:0008270">
    <property type="term" value="F:zinc ion binding"/>
    <property type="evidence" value="ECO:0007669"/>
    <property type="project" value="UniProtKB-KW"/>
</dbReference>
<keyword evidence="1" id="KW-0862">Zinc</keyword>
<sequence length="82" mass="9353">SVLVCEQTVQRTQLSSRTKQTFPCLLDGCKHVCSSAGDLVRHQQSLRHRPPQFFCSGCEYGFTRPDALKRHLNNKPRCKAIH</sequence>
<dbReference type="InterPro" id="IPR036236">
    <property type="entry name" value="Znf_C2H2_sf"/>
</dbReference>
<gene>
    <name evidence="3" type="ORF">M404DRAFT_65287</name>
</gene>
<evidence type="ECO:0000313" key="3">
    <source>
        <dbReference type="EMBL" id="KIO14787.1"/>
    </source>
</evidence>
<evidence type="ECO:0000256" key="1">
    <source>
        <dbReference type="PROSITE-ProRule" id="PRU00042"/>
    </source>
</evidence>
<dbReference type="PROSITE" id="PS50157">
    <property type="entry name" value="ZINC_FINGER_C2H2_2"/>
    <property type="match status" value="1"/>
</dbReference>
<dbReference type="InParanoid" id="A0A0C3KZ75"/>
<dbReference type="HOGENOM" id="CLU_193392_0_0_1"/>
<dbReference type="Gene3D" id="3.30.160.60">
    <property type="entry name" value="Classic Zinc Finger"/>
    <property type="match status" value="1"/>
</dbReference>
<evidence type="ECO:0000259" key="2">
    <source>
        <dbReference type="PROSITE" id="PS50157"/>
    </source>
</evidence>
<reference evidence="3 4" key="1">
    <citation type="submission" date="2014-04" db="EMBL/GenBank/DDBJ databases">
        <authorList>
            <consortium name="DOE Joint Genome Institute"/>
            <person name="Kuo A."/>
            <person name="Kohler A."/>
            <person name="Costa M.D."/>
            <person name="Nagy L.G."/>
            <person name="Floudas D."/>
            <person name="Copeland A."/>
            <person name="Barry K.W."/>
            <person name="Cichocki N."/>
            <person name="Veneault-Fourrey C."/>
            <person name="LaButti K."/>
            <person name="Lindquist E.A."/>
            <person name="Lipzen A."/>
            <person name="Lundell T."/>
            <person name="Morin E."/>
            <person name="Murat C."/>
            <person name="Sun H."/>
            <person name="Tunlid A."/>
            <person name="Henrissat B."/>
            <person name="Grigoriev I.V."/>
            <person name="Hibbett D.S."/>
            <person name="Martin F."/>
            <person name="Nordberg H.P."/>
            <person name="Cantor M.N."/>
            <person name="Hua S.X."/>
        </authorList>
    </citation>
    <scope>NUCLEOTIDE SEQUENCE [LARGE SCALE GENOMIC DNA]</scope>
    <source>
        <strain evidence="3 4">Marx 270</strain>
    </source>
</reference>
<dbReference type="OrthoDB" id="3176823at2759"/>
<keyword evidence="4" id="KW-1185">Reference proteome</keyword>
<dbReference type="Proteomes" id="UP000054217">
    <property type="component" value="Unassembled WGS sequence"/>
</dbReference>
<protein>
    <recommendedName>
        <fullName evidence="2">C2H2-type domain-containing protein</fullName>
    </recommendedName>
</protein>